<dbReference type="eggNOG" id="ENOG5032E49">
    <property type="taxonomic scope" value="Bacteria"/>
</dbReference>
<protein>
    <recommendedName>
        <fullName evidence="5">Lipoprotein</fullName>
    </recommendedName>
</protein>
<dbReference type="OrthoDB" id="1953267at2"/>
<feature type="coiled-coil region" evidence="1">
    <location>
        <begin position="104"/>
        <end position="156"/>
    </location>
</feature>
<reference evidence="3 4" key="1">
    <citation type="journal article" date="2015" name="Geomicrobiol. J.">
        <title>Caldisalinibacter kiritimatiensis gen. nov., sp. nov., a moderately thermohalophilic thiosulfate-reducing bacterium from a hypersaline microbial mat.</title>
        <authorList>
            <person name="Ben Hania W."/>
            <person name="Joseph M."/>
            <person name="Fiebig A."/>
            <person name="Bunk B."/>
            <person name="Klenk H.-P."/>
            <person name="Fardeau M.-L."/>
            <person name="Spring S."/>
        </authorList>
    </citation>
    <scope>NUCLEOTIDE SEQUENCE [LARGE SCALE GENOMIC DNA]</scope>
    <source>
        <strain evidence="3 4">L21-TH-D2</strain>
    </source>
</reference>
<keyword evidence="2" id="KW-0732">Signal</keyword>
<keyword evidence="4" id="KW-1185">Reference proteome</keyword>
<evidence type="ECO:0000256" key="2">
    <source>
        <dbReference type="SAM" id="SignalP"/>
    </source>
</evidence>
<evidence type="ECO:0000256" key="1">
    <source>
        <dbReference type="SAM" id="Coils"/>
    </source>
</evidence>
<organism evidence="3 4">
    <name type="scientific">Caldisalinibacter kiritimatiensis</name>
    <dbReference type="NCBI Taxonomy" id="1304284"/>
    <lineage>
        <taxon>Bacteria</taxon>
        <taxon>Bacillati</taxon>
        <taxon>Bacillota</taxon>
        <taxon>Tissierellia</taxon>
        <taxon>Tissierellales</taxon>
        <taxon>Thermohalobacteraceae</taxon>
        <taxon>Caldisalinibacter</taxon>
    </lineage>
</organism>
<comment type="caution">
    <text evidence="3">The sequence shown here is derived from an EMBL/GenBank/DDBJ whole genome shotgun (WGS) entry which is preliminary data.</text>
</comment>
<dbReference type="RefSeq" id="WP_006306507.1">
    <property type="nucleotide sequence ID" value="NZ_ARZA01000027.1"/>
</dbReference>
<dbReference type="AlphaFoldDB" id="R1AX19"/>
<name>R1AX19_9FIRM</name>
<dbReference type="PROSITE" id="PS51257">
    <property type="entry name" value="PROKAR_LIPOPROTEIN"/>
    <property type="match status" value="1"/>
</dbReference>
<feature type="chain" id="PRO_5039580571" description="Lipoprotein" evidence="2">
    <location>
        <begin position="23"/>
        <end position="162"/>
    </location>
</feature>
<dbReference type="EMBL" id="ARZA01000027">
    <property type="protein sequence ID" value="EOD01753.1"/>
    <property type="molecule type" value="Genomic_DNA"/>
</dbReference>
<evidence type="ECO:0008006" key="5">
    <source>
        <dbReference type="Google" id="ProtNLM"/>
    </source>
</evidence>
<gene>
    <name evidence="3" type="ORF">L21TH_0170</name>
</gene>
<sequence length="162" mass="19097">MVFKKNLSVLLVLIVIVFLVTACDNTVQQELINYYDKELSKISKLEEEAIDAYHSVIGDNYVDDYTLYNELEEVIIPKYGEFVNELKNISFTTKEVNKLNQIYIKAAEKQYNAFMQMKQAIEKQDKSLVMKANENLENARKLLKDWERELERLAEENKIKFQ</sequence>
<dbReference type="STRING" id="1304284.L21TH_0170"/>
<evidence type="ECO:0000313" key="3">
    <source>
        <dbReference type="EMBL" id="EOD01753.1"/>
    </source>
</evidence>
<dbReference type="Proteomes" id="UP000013378">
    <property type="component" value="Unassembled WGS sequence"/>
</dbReference>
<proteinExistence type="predicted"/>
<evidence type="ECO:0000313" key="4">
    <source>
        <dbReference type="Proteomes" id="UP000013378"/>
    </source>
</evidence>
<keyword evidence="1" id="KW-0175">Coiled coil</keyword>
<accession>R1AX19</accession>
<feature type="signal peptide" evidence="2">
    <location>
        <begin position="1"/>
        <end position="22"/>
    </location>
</feature>